<dbReference type="HAMAP" id="MF_03011">
    <property type="entry name" value="eIF3l"/>
    <property type="match status" value="1"/>
</dbReference>
<dbReference type="AlphaFoldDB" id="A0AAW1QTP0"/>
<comment type="subunit">
    <text evidence="4">Component of the eukaryotic translation initiation factor 3 (eIF-3) complex.</text>
</comment>
<proteinExistence type="inferred from homology"/>
<keyword evidence="2 4" id="KW-0396">Initiation factor</keyword>
<sequence>MRYGHPAAGADSRFAEPVPDMVKQFVVYFYRHIRERNVREIHTMYDTSFAKLSERFYKTSSWPPVDAVADLVDQDHVFCLLYKEMYFRHLYAVAQPSLEQRAESWDNYCSLFNVVLHGNVNMQLPNAWLWDMVDEFIYQFQSFAQYRGRLQNKAPEELQMLRKCASAGVWDVLSVLNYLQALIDKSGVVKELSTEGGAQRFNETEGYEQHSSNVLPMVGYFSLVGLLRVHSLFGDYHGALKALAPINPFVTKHLFTPKIAGCNITLYYYGGFCYLMQRRYLDAAKAFNLVLSYIARVKQYHARSAQYDQILKKNEQIYALLAITTALCPAANNLLDENILNALQEKSADKISKMKNGSENAFEDLFSYACPKFVTAAPPSLDNPNINTNQEAYRLQLRCFLGLIHEQRHLPTLKQFLKLYTSISLPKLASLMELDEATVRGQLLVLKAASFCKTWSGTGDATEGTVHAAADVDFYIDINEAGTELVHVSDTKVVRRQGEFLARHISKFADIVRDLNTPELPNVPLAPAPMTATY</sequence>
<accession>A0AAW1QTP0</accession>
<comment type="similarity">
    <text evidence="4">Belongs to the eIF-3 subunit L family.</text>
</comment>
<keyword evidence="3 4" id="KW-0648">Protein biosynthesis</keyword>
<protein>
    <recommendedName>
        <fullName evidence="4">Eukaryotic translation initiation factor 3 subunit L</fullName>
        <shortName evidence="4">eIF3l</shortName>
    </recommendedName>
</protein>
<dbReference type="Proteomes" id="UP001489004">
    <property type="component" value="Unassembled WGS sequence"/>
</dbReference>
<dbReference type="GO" id="GO:0001732">
    <property type="term" value="P:formation of cytoplasmic translation initiation complex"/>
    <property type="evidence" value="ECO:0007669"/>
    <property type="project" value="UniProtKB-UniRule"/>
</dbReference>
<comment type="caution">
    <text evidence="5">The sequence shown here is derived from an EMBL/GenBank/DDBJ whole genome shotgun (WGS) entry which is preliminary data.</text>
</comment>
<dbReference type="GO" id="GO:0033290">
    <property type="term" value="C:eukaryotic 48S preinitiation complex"/>
    <property type="evidence" value="ECO:0007669"/>
    <property type="project" value="UniProtKB-UniRule"/>
</dbReference>
<dbReference type="PANTHER" id="PTHR13242:SF0">
    <property type="entry name" value="EUKARYOTIC TRANSLATION INITIATION FACTOR 3 SUBUNIT L"/>
    <property type="match status" value="1"/>
</dbReference>
<keyword evidence="6" id="KW-1185">Reference proteome</keyword>
<dbReference type="GO" id="GO:0003743">
    <property type="term" value="F:translation initiation factor activity"/>
    <property type="evidence" value="ECO:0007669"/>
    <property type="project" value="UniProtKB-UniRule"/>
</dbReference>
<dbReference type="GO" id="GO:0016282">
    <property type="term" value="C:eukaryotic 43S preinitiation complex"/>
    <property type="evidence" value="ECO:0007669"/>
    <property type="project" value="UniProtKB-UniRule"/>
</dbReference>
<evidence type="ECO:0000256" key="3">
    <source>
        <dbReference type="ARBA" id="ARBA00022917"/>
    </source>
</evidence>
<evidence type="ECO:0000313" key="5">
    <source>
        <dbReference type="EMBL" id="KAK9824526.1"/>
    </source>
</evidence>
<dbReference type="EMBL" id="JALJOR010000002">
    <property type="protein sequence ID" value="KAK9824526.1"/>
    <property type="molecule type" value="Genomic_DNA"/>
</dbReference>
<gene>
    <name evidence="5" type="ORF">WJX72_011098</name>
</gene>
<dbReference type="GO" id="GO:0005852">
    <property type="term" value="C:eukaryotic translation initiation factor 3 complex"/>
    <property type="evidence" value="ECO:0007669"/>
    <property type="project" value="UniProtKB-UniRule"/>
</dbReference>
<evidence type="ECO:0000256" key="1">
    <source>
        <dbReference type="ARBA" id="ARBA00022490"/>
    </source>
</evidence>
<comment type="subcellular location">
    <subcellularLocation>
        <location evidence="4">Cytoplasm</location>
    </subcellularLocation>
</comment>
<name>A0AAW1QTP0_9CHLO</name>
<dbReference type="PANTHER" id="PTHR13242">
    <property type="entry name" value="EUKARYOTIC TRANSLATION INITIATION FACTOR 3"/>
    <property type="match status" value="1"/>
</dbReference>
<comment type="function">
    <text evidence="4">Component of the eukaryotic translation initiation factor 3 (eIF-3) complex, which is involved in protein synthesis of a specialized repertoire of mRNAs and, together with other initiation factors, stimulates binding of mRNA and methionyl-tRNAi to the 40S ribosome. The eIF-3 complex specifically targets and initiates translation of a subset of mRNAs involved in cell proliferation.</text>
</comment>
<dbReference type="Pfam" id="PF10255">
    <property type="entry name" value="Paf67"/>
    <property type="match status" value="1"/>
</dbReference>
<organism evidence="5 6">
    <name type="scientific">[Myrmecia] bisecta</name>
    <dbReference type="NCBI Taxonomy" id="41462"/>
    <lineage>
        <taxon>Eukaryota</taxon>
        <taxon>Viridiplantae</taxon>
        <taxon>Chlorophyta</taxon>
        <taxon>core chlorophytes</taxon>
        <taxon>Trebouxiophyceae</taxon>
        <taxon>Trebouxiales</taxon>
        <taxon>Trebouxiaceae</taxon>
        <taxon>Myrmecia</taxon>
    </lineage>
</organism>
<evidence type="ECO:0000256" key="4">
    <source>
        <dbReference type="HAMAP-Rule" id="MF_03011"/>
    </source>
</evidence>
<evidence type="ECO:0000313" key="6">
    <source>
        <dbReference type="Proteomes" id="UP001489004"/>
    </source>
</evidence>
<keyword evidence="1 4" id="KW-0963">Cytoplasm</keyword>
<dbReference type="InterPro" id="IPR019382">
    <property type="entry name" value="eIF3l"/>
</dbReference>
<reference evidence="5 6" key="1">
    <citation type="journal article" date="2024" name="Nat. Commun.">
        <title>Phylogenomics reveals the evolutionary origins of lichenization in chlorophyte algae.</title>
        <authorList>
            <person name="Puginier C."/>
            <person name="Libourel C."/>
            <person name="Otte J."/>
            <person name="Skaloud P."/>
            <person name="Haon M."/>
            <person name="Grisel S."/>
            <person name="Petersen M."/>
            <person name="Berrin J.G."/>
            <person name="Delaux P.M."/>
            <person name="Dal Grande F."/>
            <person name="Keller J."/>
        </authorList>
    </citation>
    <scope>NUCLEOTIDE SEQUENCE [LARGE SCALE GENOMIC DNA]</scope>
    <source>
        <strain evidence="5 6">SAG 2043</strain>
    </source>
</reference>
<evidence type="ECO:0000256" key="2">
    <source>
        <dbReference type="ARBA" id="ARBA00022540"/>
    </source>
</evidence>